<evidence type="ECO:0000259" key="4">
    <source>
        <dbReference type="Pfam" id="PF25917"/>
    </source>
</evidence>
<dbReference type="PANTHER" id="PTHR30469">
    <property type="entry name" value="MULTIDRUG RESISTANCE PROTEIN MDTA"/>
    <property type="match status" value="1"/>
</dbReference>
<keyword evidence="7" id="KW-1185">Reference proteome</keyword>
<dbReference type="InterPro" id="IPR058625">
    <property type="entry name" value="MdtA-like_BSH"/>
</dbReference>
<dbReference type="EMBL" id="PGGM01000010">
    <property type="protein sequence ID" value="PSH62126.1"/>
    <property type="molecule type" value="Genomic_DNA"/>
</dbReference>
<dbReference type="InterPro" id="IPR006143">
    <property type="entry name" value="RND_pump_MFP"/>
</dbReference>
<name>A0A2P7B6P4_9HYPH</name>
<evidence type="ECO:0000259" key="5">
    <source>
        <dbReference type="Pfam" id="PF25967"/>
    </source>
</evidence>
<feature type="domain" description="Multidrug resistance protein MdtA-like barrel-sandwich hybrid" evidence="4">
    <location>
        <begin position="83"/>
        <end position="219"/>
    </location>
</feature>
<dbReference type="GO" id="GO:0015562">
    <property type="term" value="F:efflux transmembrane transporter activity"/>
    <property type="evidence" value="ECO:0007669"/>
    <property type="project" value="TreeGrafter"/>
</dbReference>
<accession>A0A2P7B6P4</accession>
<reference evidence="7" key="1">
    <citation type="submission" date="2017-11" db="EMBL/GenBank/DDBJ databases">
        <authorList>
            <person name="Kuznetsova I."/>
            <person name="Sazanova A."/>
            <person name="Chirak E."/>
            <person name="Safronova V."/>
            <person name="Willems A."/>
        </authorList>
    </citation>
    <scope>NUCLEOTIDE SEQUENCE [LARGE SCALE GENOMIC DNA]</scope>
    <source>
        <strain evidence="7">CCBAU 03422</strain>
    </source>
</reference>
<dbReference type="GO" id="GO:1990281">
    <property type="term" value="C:efflux pump complex"/>
    <property type="evidence" value="ECO:0007669"/>
    <property type="project" value="TreeGrafter"/>
</dbReference>
<evidence type="ECO:0000256" key="3">
    <source>
        <dbReference type="ARBA" id="ARBA00022448"/>
    </source>
</evidence>
<dbReference type="NCBIfam" id="TIGR01730">
    <property type="entry name" value="RND_mfp"/>
    <property type="match status" value="1"/>
</dbReference>
<dbReference type="Pfam" id="PF25917">
    <property type="entry name" value="BSH_RND"/>
    <property type="match status" value="1"/>
</dbReference>
<comment type="subcellular location">
    <subcellularLocation>
        <location evidence="1">Cell envelope</location>
    </subcellularLocation>
</comment>
<dbReference type="Pfam" id="PF25967">
    <property type="entry name" value="RND-MFP_C"/>
    <property type="match status" value="1"/>
</dbReference>
<proteinExistence type="inferred from homology"/>
<protein>
    <submittedName>
        <fullName evidence="6">Efflux RND transporter periplasmic adaptor subunit</fullName>
    </submittedName>
</protein>
<comment type="caution">
    <text evidence="6">The sequence shown here is derived from an EMBL/GenBank/DDBJ whole genome shotgun (WGS) entry which is preliminary data.</text>
</comment>
<evidence type="ECO:0000313" key="7">
    <source>
        <dbReference type="Proteomes" id="UP000241764"/>
    </source>
</evidence>
<organism evidence="6 7">
    <name type="scientific">Phyllobacterium sophorae</name>
    <dbReference type="NCBI Taxonomy" id="1520277"/>
    <lineage>
        <taxon>Bacteria</taxon>
        <taxon>Pseudomonadati</taxon>
        <taxon>Pseudomonadota</taxon>
        <taxon>Alphaproteobacteria</taxon>
        <taxon>Hyphomicrobiales</taxon>
        <taxon>Phyllobacteriaceae</taxon>
        <taxon>Phyllobacterium</taxon>
    </lineage>
</organism>
<dbReference type="InterPro" id="IPR058627">
    <property type="entry name" value="MdtA-like_C"/>
</dbReference>
<evidence type="ECO:0000313" key="6">
    <source>
        <dbReference type="EMBL" id="PSH62126.1"/>
    </source>
</evidence>
<dbReference type="RefSeq" id="WP_106665794.1">
    <property type="nucleotide sequence ID" value="NZ_PGGM01000010.1"/>
</dbReference>
<dbReference type="SUPFAM" id="SSF111369">
    <property type="entry name" value="HlyD-like secretion proteins"/>
    <property type="match status" value="1"/>
</dbReference>
<dbReference type="Gene3D" id="2.40.50.100">
    <property type="match status" value="1"/>
</dbReference>
<dbReference type="Gene3D" id="2.40.30.170">
    <property type="match status" value="1"/>
</dbReference>
<sequence length="380" mass="40072">MRSDPNIFHATVERFRGCNEGYRGLLTRLSLLALLLVSGCQPDKAAAPRPPTPVEAVKVVFSDYLQTVSVSGEIRARVDSDLSFRVSGKVVERLVDVGDHVAAGDVLARIDPKQQQADLAAAEASVRSAEAQLRQTTAAFNRQKALLAQGFTTRSAYDGAEEAQRTAQGSLDAARAQLDTARDTVSYAELKADAPGIVTARNIEVGQVVQVASTAFTVAVDGPRDAVFNVYEGLVTNNLGAPQVQIALLDAPSITSEGTIREVSPTVDGASGTVRVKVTVQNPRPEMTLGSVVVGTAKLPAVNAAILPSSVLTSDNGRPAVWVIDPQTHAVSLREVNVAAYESMHVVFRGGLKAGEQVVTSGGTRLRPSQVVAVKSEVQS</sequence>
<dbReference type="Proteomes" id="UP000241764">
    <property type="component" value="Unassembled WGS sequence"/>
</dbReference>
<evidence type="ECO:0000256" key="2">
    <source>
        <dbReference type="ARBA" id="ARBA00009477"/>
    </source>
</evidence>
<keyword evidence="3" id="KW-0813">Transport</keyword>
<dbReference type="AlphaFoldDB" id="A0A2P7B6P4"/>
<gene>
    <name evidence="6" type="ORF">CU103_19995</name>
</gene>
<comment type="similarity">
    <text evidence="2">Belongs to the membrane fusion protein (MFP) (TC 8.A.1) family.</text>
</comment>
<dbReference type="PANTHER" id="PTHR30469:SF38">
    <property type="entry name" value="HLYD FAMILY SECRETION PROTEIN"/>
    <property type="match status" value="1"/>
</dbReference>
<dbReference type="Gene3D" id="1.10.287.470">
    <property type="entry name" value="Helix hairpin bin"/>
    <property type="match status" value="1"/>
</dbReference>
<dbReference type="Gene3D" id="2.40.420.20">
    <property type="match status" value="1"/>
</dbReference>
<dbReference type="OrthoDB" id="9813967at2"/>
<feature type="domain" description="Multidrug resistance protein MdtA-like C-terminal permuted SH3" evidence="5">
    <location>
        <begin position="303"/>
        <end position="364"/>
    </location>
</feature>
<evidence type="ECO:0000256" key="1">
    <source>
        <dbReference type="ARBA" id="ARBA00004196"/>
    </source>
</evidence>